<evidence type="ECO:0008006" key="4">
    <source>
        <dbReference type="Google" id="ProtNLM"/>
    </source>
</evidence>
<protein>
    <recommendedName>
        <fullName evidence="4">Coiled-coil domain-containing protein 137</fullName>
    </recommendedName>
</protein>
<dbReference type="AlphaFoldDB" id="A0A1W0X8W9"/>
<feature type="compositionally biased region" description="Basic and acidic residues" evidence="1">
    <location>
        <begin position="181"/>
        <end position="192"/>
    </location>
</feature>
<reference evidence="3" key="1">
    <citation type="submission" date="2017-01" db="EMBL/GenBank/DDBJ databases">
        <title>Comparative genomics of anhydrobiosis in the tardigrade Hypsibius dujardini.</title>
        <authorList>
            <person name="Yoshida Y."/>
            <person name="Koutsovoulos G."/>
            <person name="Laetsch D."/>
            <person name="Stevens L."/>
            <person name="Kumar S."/>
            <person name="Horikawa D."/>
            <person name="Ishino K."/>
            <person name="Komine S."/>
            <person name="Tomita M."/>
            <person name="Blaxter M."/>
            <person name="Arakawa K."/>
        </authorList>
    </citation>
    <scope>NUCLEOTIDE SEQUENCE [LARGE SCALE GENOMIC DNA]</scope>
    <source>
        <strain evidence="3">Z151</strain>
    </source>
</reference>
<dbReference type="Proteomes" id="UP000192578">
    <property type="component" value="Unassembled WGS sequence"/>
</dbReference>
<dbReference type="PANTHER" id="PTHR21838:SF2">
    <property type="entry name" value="COILED-COIL DOMAIN-CONTAINING PROTEIN 137"/>
    <property type="match status" value="1"/>
</dbReference>
<feature type="compositionally biased region" description="Basic residues" evidence="1">
    <location>
        <begin position="1"/>
        <end position="14"/>
    </location>
</feature>
<dbReference type="EMBL" id="MTYJ01000009">
    <property type="protein sequence ID" value="OQV23838.1"/>
    <property type="molecule type" value="Genomic_DNA"/>
</dbReference>
<dbReference type="GO" id="GO:0005634">
    <property type="term" value="C:nucleus"/>
    <property type="evidence" value="ECO:0007669"/>
    <property type="project" value="TreeGrafter"/>
</dbReference>
<feature type="region of interest" description="Disordered" evidence="1">
    <location>
        <begin position="59"/>
        <end position="100"/>
    </location>
</feature>
<feature type="region of interest" description="Disordered" evidence="1">
    <location>
        <begin position="1"/>
        <end position="26"/>
    </location>
</feature>
<accession>A0A1W0X8W9</accession>
<feature type="compositionally biased region" description="Basic residues" evidence="1">
    <location>
        <begin position="73"/>
        <end position="83"/>
    </location>
</feature>
<feature type="region of interest" description="Disordered" evidence="1">
    <location>
        <begin position="148"/>
        <end position="192"/>
    </location>
</feature>
<gene>
    <name evidence="2" type="ORF">BV898_02188</name>
</gene>
<name>A0A1W0X8W9_HYPEX</name>
<dbReference type="PANTHER" id="PTHR21838">
    <property type="entry name" value="COILED-COIL DOMAIN-CONTAINING PROTEIN 137"/>
    <property type="match status" value="1"/>
</dbReference>
<dbReference type="OrthoDB" id="5876637at2759"/>
<keyword evidence="3" id="KW-1185">Reference proteome</keyword>
<comment type="caution">
    <text evidence="2">The sequence shown here is derived from an EMBL/GenBank/DDBJ whole genome shotgun (WGS) entry which is preliminary data.</text>
</comment>
<evidence type="ECO:0000313" key="2">
    <source>
        <dbReference type="EMBL" id="OQV23838.1"/>
    </source>
</evidence>
<dbReference type="InterPro" id="IPR026680">
    <property type="entry name" value="CCDC137"/>
</dbReference>
<evidence type="ECO:0000256" key="1">
    <source>
        <dbReference type="SAM" id="MobiDB-lite"/>
    </source>
</evidence>
<evidence type="ECO:0000313" key="3">
    <source>
        <dbReference type="Proteomes" id="UP000192578"/>
    </source>
</evidence>
<organism evidence="2 3">
    <name type="scientific">Hypsibius exemplaris</name>
    <name type="common">Freshwater tardigrade</name>
    <dbReference type="NCBI Taxonomy" id="2072580"/>
    <lineage>
        <taxon>Eukaryota</taxon>
        <taxon>Metazoa</taxon>
        <taxon>Ecdysozoa</taxon>
        <taxon>Tardigrada</taxon>
        <taxon>Eutardigrada</taxon>
        <taxon>Parachela</taxon>
        <taxon>Hypsibioidea</taxon>
        <taxon>Hypsibiidae</taxon>
        <taxon>Hypsibius</taxon>
    </lineage>
</organism>
<sequence length="295" mass="33642">MHRRTQKTSKHKKIKACDPFYSGPRKDHVFKADKNANKAPTGAVGEQEVPRKLRELIKAKDAMKNAPAPARTNGRRAQAKNRNKYAALQQASKAGGPVTEFKQGKYESQLGFFRRMDKTAQEAITKAELEVQFDVNFERQGKRKLIVSKNKDPLAVHKPTKTPMEPEVTRSKSQKRREKLHQKVQDRKAYERDEFAEMHDEVQFGEVVMAPPQMNSAPRKAPKVKAAGDKKLILLTKLHPDVEEAEPEKRSLFADLLPDVNAESIAAARQEVKRQHAVNAYRQMKKKREKHAIPE</sequence>
<proteinExistence type="predicted"/>